<gene>
    <name evidence="1" type="ORF">DW099_03380</name>
</gene>
<keyword evidence="2" id="KW-1185">Reference proteome</keyword>
<comment type="caution">
    <text evidence="1">The sequence shown here is derived from an EMBL/GenBank/DDBJ whole genome shotgun (WGS) entry which is preliminary data.</text>
</comment>
<name>A0A415E7E9_9FIRM</name>
<dbReference type="EMBL" id="QRMS01000001">
    <property type="protein sequence ID" value="RHJ89628.1"/>
    <property type="molecule type" value="Genomic_DNA"/>
</dbReference>
<dbReference type="AlphaFoldDB" id="A0A415E7E9"/>
<protein>
    <submittedName>
        <fullName evidence="1">DUF4230 domain-containing protein</fullName>
    </submittedName>
</protein>
<dbReference type="RefSeq" id="WP_067540166.1">
    <property type="nucleotide sequence ID" value="NZ_AP025567.1"/>
</dbReference>
<proteinExistence type="predicted"/>
<dbReference type="InterPro" id="IPR025324">
    <property type="entry name" value="DUF4230"/>
</dbReference>
<dbReference type="Proteomes" id="UP000284841">
    <property type="component" value="Unassembled WGS sequence"/>
</dbReference>
<evidence type="ECO:0000313" key="2">
    <source>
        <dbReference type="Proteomes" id="UP000284841"/>
    </source>
</evidence>
<dbReference type="GeneID" id="83005281"/>
<evidence type="ECO:0000313" key="1">
    <source>
        <dbReference type="EMBL" id="RHJ89628.1"/>
    </source>
</evidence>
<accession>A0A415E7E9</accession>
<organism evidence="1 2">
    <name type="scientific">Emergencia timonensis</name>
    <dbReference type="NCBI Taxonomy" id="1776384"/>
    <lineage>
        <taxon>Bacteria</taxon>
        <taxon>Bacillati</taxon>
        <taxon>Bacillota</taxon>
        <taxon>Clostridia</taxon>
        <taxon>Peptostreptococcales</taxon>
        <taxon>Anaerovoracaceae</taxon>
        <taxon>Emergencia</taxon>
    </lineage>
</organism>
<dbReference type="OrthoDB" id="359931at2"/>
<dbReference type="Pfam" id="PF14014">
    <property type="entry name" value="DUF4230"/>
    <property type="match status" value="1"/>
</dbReference>
<sequence length="195" mass="21879">MKKTKKLAFFAAAIVIICLACFFVGKSIGNSDGIQKMSAVVLENRLTEINELASVTYSYTNMAEFENSKDFYGMKVPFTTKSFILTYDGEIKAGVDLSDAEVSVRGKTVTITLPEAKILSHEMNEDSIEIFDESTSIFNPFKVEDYQSFCRDQKIEMEKKAEEKGLLQEARKKAAKSIKGIFAQVLDDDYTLNVK</sequence>
<reference evidence="1 2" key="1">
    <citation type="submission" date="2018-08" db="EMBL/GenBank/DDBJ databases">
        <title>A genome reference for cultivated species of the human gut microbiota.</title>
        <authorList>
            <person name="Zou Y."/>
            <person name="Xue W."/>
            <person name="Luo G."/>
        </authorList>
    </citation>
    <scope>NUCLEOTIDE SEQUENCE [LARGE SCALE GENOMIC DNA]</scope>
    <source>
        <strain evidence="1 2">AM07-24</strain>
    </source>
</reference>